<sequence>MVGSGADPPAAVRAGGSDATDAAVKVVEWEDLQQELARLWSLSSALKKAKERKEALAQILESVIQGRNEYLCQSNEIEGMRQKLEGRKLVMDDLLLRSKRNADSVKGQTEQLCVEIRSLLVASKMLSASHQQVQEANKLLAGEGHGHLQNRQKMVRARQQYMVAQVSALYPVKASMEQSSGVTVDVNGSESGDRAGLPSSNLSKISQRSSFTIFGLHLSTPPLKKTSFFGDKKELQRSATALGYVAHAVMLIAAFLDVPLRYPLRFGGSRSYIVDHAPSNEFTSSDLASNSLMAAIPKPMEFPLFLEGQDSTRSAYAIFLLNKDVEQLLNYIGAQSLGPRHVLPNLKELMKIIQAEEYIDK</sequence>
<dbReference type="EMBL" id="GDJX01024997">
    <property type="protein sequence ID" value="JAT42939.1"/>
    <property type="molecule type" value="Transcribed_RNA"/>
</dbReference>
<dbReference type="GO" id="GO:0005768">
    <property type="term" value="C:endosome"/>
    <property type="evidence" value="ECO:0007669"/>
    <property type="project" value="TreeGrafter"/>
</dbReference>
<reference evidence="2" key="1">
    <citation type="submission" date="2015-07" db="EMBL/GenBank/DDBJ databases">
        <title>Transcriptome Assembly of Anthurium amnicola.</title>
        <authorList>
            <person name="Suzuki J."/>
        </authorList>
    </citation>
    <scope>NUCLEOTIDE SEQUENCE</scope>
</reference>
<proteinExistence type="predicted"/>
<name>A0A1D1XKN2_9ARAE</name>
<accession>A0A1D1XKN2</accession>
<dbReference type="GO" id="GO:0000149">
    <property type="term" value="F:SNARE binding"/>
    <property type="evidence" value="ECO:0007669"/>
    <property type="project" value="TreeGrafter"/>
</dbReference>
<dbReference type="GO" id="GO:0035493">
    <property type="term" value="P:SNARE complex assembly"/>
    <property type="evidence" value="ECO:0007669"/>
    <property type="project" value="TreeGrafter"/>
</dbReference>
<feature type="compositionally biased region" description="Polar residues" evidence="1">
    <location>
        <begin position="181"/>
        <end position="190"/>
    </location>
</feature>
<gene>
    <name evidence="2" type="primary">UVRAG_6</name>
    <name evidence="2" type="ORF">g.32738</name>
</gene>
<evidence type="ECO:0000313" key="2">
    <source>
        <dbReference type="EMBL" id="JAT42939.1"/>
    </source>
</evidence>
<dbReference type="AlphaFoldDB" id="A0A1D1XKN2"/>
<organism evidence="2">
    <name type="scientific">Anthurium amnicola</name>
    <dbReference type="NCBI Taxonomy" id="1678845"/>
    <lineage>
        <taxon>Eukaryota</taxon>
        <taxon>Viridiplantae</taxon>
        <taxon>Streptophyta</taxon>
        <taxon>Embryophyta</taxon>
        <taxon>Tracheophyta</taxon>
        <taxon>Spermatophyta</taxon>
        <taxon>Magnoliopsida</taxon>
        <taxon>Liliopsida</taxon>
        <taxon>Araceae</taxon>
        <taxon>Pothoideae</taxon>
        <taxon>Potheae</taxon>
        <taxon>Anthurium</taxon>
    </lineage>
</organism>
<feature type="region of interest" description="Disordered" evidence="1">
    <location>
        <begin position="181"/>
        <end position="201"/>
    </location>
</feature>
<dbReference type="PANTHER" id="PTHR15157:SF24">
    <property type="entry name" value="VACUOLAR PROTEIN SORTING 38"/>
    <property type="match status" value="1"/>
</dbReference>
<protein>
    <submittedName>
        <fullName evidence="2">UV radiation resistance-associated gene protein</fullName>
    </submittedName>
</protein>
<dbReference type="GO" id="GO:0000323">
    <property type="term" value="C:lytic vacuole"/>
    <property type="evidence" value="ECO:0007669"/>
    <property type="project" value="TreeGrafter"/>
</dbReference>
<dbReference type="PANTHER" id="PTHR15157">
    <property type="entry name" value="UV RADIATION RESISTANCE-ASSOCIATED GENE PROTEIN"/>
    <property type="match status" value="1"/>
</dbReference>
<evidence type="ECO:0000256" key="1">
    <source>
        <dbReference type="SAM" id="MobiDB-lite"/>
    </source>
</evidence>